<feature type="transmembrane region" description="Helical" evidence="1">
    <location>
        <begin position="21"/>
        <end position="40"/>
    </location>
</feature>
<keyword evidence="1" id="KW-0812">Transmembrane</keyword>
<proteinExistence type="predicted"/>
<feature type="transmembrane region" description="Helical" evidence="1">
    <location>
        <begin position="123"/>
        <end position="142"/>
    </location>
</feature>
<name>A0A3E0TSG8_9GAMM</name>
<evidence type="ECO:0000313" key="2">
    <source>
        <dbReference type="EMBL" id="REL26922.1"/>
    </source>
</evidence>
<keyword evidence="1" id="KW-1133">Transmembrane helix</keyword>
<dbReference type="EMBL" id="QUOU01000001">
    <property type="protein sequence ID" value="REL26922.1"/>
    <property type="molecule type" value="Genomic_DNA"/>
</dbReference>
<comment type="caution">
    <text evidence="2">The sequence shown here is derived from an EMBL/GenBank/DDBJ whole genome shotgun (WGS) entry which is preliminary data.</text>
</comment>
<evidence type="ECO:0000313" key="3">
    <source>
        <dbReference type="Proteomes" id="UP000256478"/>
    </source>
</evidence>
<feature type="transmembrane region" description="Helical" evidence="1">
    <location>
        <begin position="55"/>
        <end position="78"/>
    </location>
</feature>
<dbReference type="AlphaFoldDB" id="A0A3E0TSG8"/>
<organism evidence="2 3">
    <name type="scientific">Thalassotalea euphylliae</name>
    <dbReference type="NCBI Taxonomy" id="1655234"/>
    <lineage>
        <taxon>Bacteria</taxon>
        <taxon>Pseudomonadati</taxon>
        <taxon>Pseudomonadota</taxon>
        <taxon>Gammaproteobacteria</taxon>
        <taxon>Alteromonadales</taxon>
        <taxon>Colwelliaceae</taxon>
        <taxon>Thalassotalea</taxon>
    </lineage>
</organism>
<feature type="transmembrane region" description="Helical" evidence="1">
    <location>
        <begin position="163"/>
        <end position="184"/>
    </location>
</feature>
<protein>
    <submittedName>
        <fullName evidence="2">Uncharacterized protein</fullName>
    </submittedName>
</protein>
<dbReference type="RefSeq" id="WP_116008024.1">
    <property type="nucleotide sequence ID" value="NZ_QUOU01000001.1"/>
</dbReference>
<gene>
    <name evidence="2" type="ORF">DXX93_10310</name>
</gene>
<evidence type="ECO:0000256" key="1">
    <source>
        <dbReference type="SAM" id="Phobius"/>
    </source>
</evidence>
<sequence length="188" mass="20662">MKFHTPENRSYNALLKSMVDVGYYVVPITFVFAVISYVTAGDLQTFSNDVIKEHVAFLSAFIAVSCTVICYGASLMLLNEKRVLHKATAYFAKLSIILLSALYFTAVSVSFVHSVATWSLEGLAIFIPVTALCFAVIFFTHGMAKNLYEGNAFDKISGRNQRAFGAGFFCIGLIMLGLTILQQLDALL</sequence>
<feature type="transmembrane region" description="Helical" evidence="1">
    <location>
        <begin position="90"/>
        <end position="111"/>
    </location>
</feature>
<accession>A0A3E0TSG8</accession>
<keyword evidence="1" id="KW-0472">Membrane</keyword>
<reference evidence="2 3" key="1">
    <citation type="submission" date="2018-08" db="EMBL/GenBank/DDBJ databases">
        <title>Thalassotalea euphylliae genome.</title>
        <authorList>
            <person name="Summers S."/>
            <person name="Rice S.A."/>
            <person name="Freckelton M.L."/>
            <person name="Nedved B.T."/>
            <person name="Hadfield M.G."/>
        </authorList>
    </citation>
    <scope>NUCLEOTIDE SEQUENCE [LARGE SCALE GENOMIC DNA]</scope>
    <source>
        <strain evidence="2 3">H1</strain>
    </source>
</reference>
<dbReference type="Proteomes" id="UP000256478">
    <property type="component" value="Unassembled WGS sequence"/>
</dbReference>